<organism evidence="3 4">
    <name type="scientific">Helicobacter fennelliae</name>
    <dbReference type="NCBI Taxonomy" id="215"/>
    <lineage>
        <taxon>Bacteria</taxon>
        <taxon>Pseudomonadati</taxon>
        <taxon>Campylobacterota</taxon>
        <taxon>Epsilonproteobacteria</taxon>
        <taxon>Campylobacterales</taxon>
        <taxon>Helicobacteraceae</taxon>
        <taxon>Helicobacter</taxon>
    </lineage>
</organism>
<evidence type="ECO:0000259" key="2">
    <source>
        <dbReference type="Pfam" id="PF18216"/>
    </source>
</evidence>
<keyword evidence="3" id="KW-0808">Transferase</keyword>
<feature type="domain" description="Formyl transferase N-terminal" evidence="1">
    <location>
        <begin position="67"/>
        <end position="159"/>
    </location>
</feature>
<dbReference type="InterPro" id="IPR036477">
    <property type="entry name" value="Formyl_transf_N_sf"/>
</dbReference>
<evidence type="ECO:0000313" key="3">
    <source>
        <dbReference type="EMBL" id="SQB98095.1"/>
    </source>
</evidence>
<dbReference type="Gene3D" id="3.40.50.12230">
    <property type="match status" value="1"/>
</dbReference>
<feature type="domain" description="N-formyltransferase dimerization C-terminal" evidence="2">
    <location>
        <begin position="198"/>
        <end position="228"/>
    </location>
</feature>
<accession>A0A2X3BPP0</accession>
<name>A0A2X3BPP0_9HELI</name>
<dbReference type="InterPro" id="IPR002376">
    <property type="entry name" value="Formyl_transf_N"/>
</dbReference>
<dbReference type="Pfam" id="PF18216">
    <property type="entry name" value="N_formyltrans_C"/>
    <property type="match status" value="1"/>
</dbReference>
<dbReference type="InterPro" id="IPR040660">
    <property type="entry name" value="N_formyltrans_C"/>
</dbReference>
<dbReference type="AlphaFoldDB" id="A0A2X3BPP0"/>
<dbReference type="Pfam" id="PF00551">
    <property type="entry name" value="Formyl_trans_N"/>
    <property type="match status" value="1"/>
</dbReference>
<dbReference type="CDD" id="cd08369">
    <property type="entry name" value="FMT_core"/>
    <property type="match status" value="1"/>
</dbReference>
<dbReference type="PANTHER" id="PTHR11138">
    <property type="entry name" value="METHIONYL-TRNA FORMYLTRANSFERASE"/>
    <property type="match status" value="1"/>
</dbReference>
<gene>
    <name evidence="3" type="primary">lgrA</name>
    <name evidence="3" type="ORF">NCTC13102_00545</name>
</gene>
<evidence type="ECO:0000259" key="1">
    <source>
        <dbReference type="Pfam" id="PF00551"/>
    </source>
</evidence>
<evidence type="ECO:0000313" key="4">
    <source>
        <dbReference type="Proteomes" id="UP000250166"/>
    </source>
</evidence>
<proteinExistence type="predicted"/>
<sequence>MKNLIFAHDRVGFSCVKFLLQHYLHTIRLIVVAQENQISTLAREYNIPVIIFDKKTIITDILKQDSQFDFGFLLWWSYIIDKDLISIPRFGFINTHPSLLPFNRGKHYSFWAIVEQNPFGVSLHFVDEGIDSGDIIAQKVISYDWEDTGKSLYQKAQKAIVALFKAQYKKIITHSITRTKQNLNQGSFHYAKEIDSASTIDLNKSYIARDLLNLLRAKSFKPHKGCVFKASNGGGAAKKSGSKKESHTQNYEIYITIKKSKPHKTL</sequence>
<dbReference type="GO" id="GO:0005829">
    <property type="term" value="C:cytosol"/>
    <property type="evidence" value="ECO:0007669"/>
    <property type="project" value="TreeGrafter"/>
</dbReference>
<dbReference type="SUPFAM" id="SSF53328">
    <property type="entry name" value="Formyltransferase"/>
    <property type="match status" value="1"/>
</dbReference>
<dbReference type="PANTHER" id="PTHR11138:SF5">
    <property type="entry name" value="METHIONYL-TRNA FORMYLTRANSFERASE, MITOCHONDRIAL"/>
    <property type="match status" value="1"/>
</dbReference>
<dbReference type="GO" id="GO:0004479">
    <property type="term" value="F:methionyl-tRNA formyltransferase activity"/>
    <property type="evidence" value="ECO:0007669"/>
    <property type="project" value="UniProtKB-EC"/>
</dbReference>
<dbReference type="EC" id="2.1.2.9" evidence="3"/>
<reference evidence="3 4" key="1">
    <citation type="submission" date="2018-06" db="EMBL/GenBank/DDBJ databases">
        <authorList>
            <consortium name="Pathogen Informatics"/>
            <person name="Doyle S."/>
        </authorList>
    </citation>
    <scope>NUCLEOTIDE SEQUENCE [LARGE SCALE GENOMIC DNA]</scope>
    <source>
        <strain evidence="3 4">NCTC13102</strain>
    </source>
</reference>
<protein>
    <submittedName>
        <fullName evidence="3">Putative methionyl-tRNA formyltransferase</fullName>
        <ecNumber evidence="3">2.1.2.9</ecNumber>
    </submittedName>
</protein>
<dbReference type="Proteomes" id="UP000250166">
    <property type="component" value="Unassembled WGS sequence"/>
</dbReference>
<dbReference type="RefSeq" id="WP_023946436.1">
    <property type="nucleotide sequence ID" value="NZ_UAWL01000006.1"/>
</dbReference>
<dbReference type="EMBL" id="UAWL01000006">
    <property type="protein sequence ID" value="SQB98095.1"/>
    <property type="molecule type" value="Genomic_DNA"/>
</dbReference>